<proteinExistence type="predicted"/>
<dbReference type="Proteomes" id="UP000319432">
    <property type="component" value="Chromosome"/>
</dbReference>
<sequence>MYPSAYVEFLLHFHTDRDYFECHEILEEYWKSLPPEIRTSTWVCLIQVAVALYHHRRGNFSGATKLLHNASKLAISNKEELHHLGIDVDSFKHLLKERLQVVMEQKAYHSMNLPLTSESLLQQCRELASSRGLVFGSISNLADDYLLHKHTLRDRSEVILERNHRLMQKKGQDEKPL</sequence>
<organism evidence="1 2">
    <name type="scientific">Brevibacillus laterosporus</name>
    <name type="common">Bacillus laterosporus</name>
    <dbReference type="NCBI Taxonomy" id="1465"/>
    <lineage>
        <taxon>Bacteria</taxon>
        <taxon>Bacillati</taxon>
        <taxon>Bacillota</taxon>
        <taxon>Bacilli</taxon>
        <taxon>Bacillales</taxon>
        <taxon>Paenibacillaceae</taxon>
        <taxon>Brevibacillus</taxon>
    </lineage>
</organism>
<dbReference type="PANTHER" id="PTHR34796">
    <property type="entry name" value="EXPRESSED PROTEIN"/>
    <property type="match status" value="1"/>
</dbReference>
<accession>A0A518VDQ1</accession>
<evidence type="ECO:0000313" key="1">
    <source>
        <dbReference type="EMBL" id="QDX95123.1"/>
    </source>
</evidence>
<reference evidence="1 2" key="1">
    <citation type="submission" date="2018-11" db="EMBL/GenBank/DDBJ databases">
        <title>Phylogenetic determinants of toxin gene distribution in genomes of Brevibacillus laterosporus.</title>
        <authorList>
            <person name="Glare T.R."/>
            <person name="Durrant A."/>
            <person name="Berry C."/>
            <person name="Palma L."/>
            <person name="Ormskirk M."/>
            <person name="Cox M.O."/>
        </authorList>
    </citation>
    <scope>NUCLEOTIDE SEQUENCE [LARGE SCALE GENOMIC DNA]</scope>
    <source>
        <strain evidence="1 2">1821L</strain>
    </source>
</reference>
<dbReference type="PANTHER" id="PTHR34796:SF1">
    <property type="entry name" value="EXPRESSED PROTEIN"/>
    <property type="match status" value="1"/>
</dbReference>
<dbReference type="EMBL" id="CP033464">
    <property type="protein sequence ID" value="QDX95123.1"/>
    <property type="molecule type" value="Genomic_DNA"/>
</dbReference>
<dbReference type="InterPro" id="IPR023203">
    <property type="entry name" value="TTHA0068_sf"/>
</dbReference>
<name>A0A518VDQ1_BRELA</name>
<evidence type="ECO:0000313" key="2">
    <source>
        <dbReference type="Proteomes" id="UP000319432"/>
    </source>
</evidence>
<dbReference type="Pfam" id="PF03745">
    <property type="entry name" value="DUF309"/>
    <property type="match status" value="1"/>
</dbReference>
<dbReference type="InterPro" id="IPR005500">
    <property type="entry name" value="DUF309"/>
</dbReference>
<keyword evidence="2" id="KW-1185">Reference proteome</keyword>
<dbReference type="SUPFAM" id="SSF140663">
    <property type="entry name" value="TTHA0068-like"/>
    <property type="match status" value="1"/>
</dbReference>
<protein>
    <submittedName>
        <fullName evidence="1">DUF309 domain-containing protein</fullName>
    </submittedName>
</protein>
<dbReference type="OrthoDB" id="165483at2"/>
<dbReference type="Gene3D" id="1.10.3450.10">
    <property type="entry name" value="TTHA0068-like"/>
    <property type="match status" value="1"/>
</dbReference>
<gene>
    <name evidence="1" type="ORF">EEL30_24215</name>
</gene>
<dbReference type="AlphaFoldDB" id="A0A518VDQ1"/>